<feature type="domain" description="NodB homology" evidence="3">
    <location>
        <begin position="84"/>
        <end position="260"/>
    </location>
</feature>
<evidence type="ECO:0000313" key="4">
    <source>
        <dbReference type="EMBL" id="MFN0254252.1"/>
    </source>
</evidence>
<protein>
    <submittedName>
        <fullName evidence="4">Polysaccharide deacetylase family protein</fullName>
        <ecNumber evidence="4">3.-.-.-</ecNumber>
    </submittedName>
</protein>
<keyword evidence="5" id="KW-1185">Reference proteome</keyword>
<dbReference type="EMBL" id="SSHJ02000001">
    <property type="protein sequence ID" value="MFN0254252.1"/>
    <property type="molecule type" value="Genomic_DNA"/>
</dbReference>
<dbReference type="SUPFAM" id="SSF88713">
    <property type="entry name" value="Glycoside hydrolase/deacetylase"/>
    <property type="match status" value="1"/>
</dbReference>
<dbReference type="InterPro" id="IPR051398">
    <property type="entry name" value="Polysacch_Deacetylase"/>
</dbReference>
<dbReference type="PANTHER" id="PTHR34216:SF3">
    <property type="entry name" value="POLY-BETA-1,6-N-ACETYL-D-GLUCOSAMINE N-DEACETYLASE"/>
    <property type="match status" value="1"/>
</dbReference>
<sequence length="332" mass="38268">MSLIERALVPLFKVVSVETLVNTKSGKFISPLYHCVSDQEVPHIKNLYRSKNIETFDKELDFLLKYYKPVDFNEVKSASLNNKAFEKPSMLLTFDDGLSECANVIAPILLKKGLPAIFFINSGFVDNRDLFYRYKVSLIIEEVSKNSRKLSEMKKGVSLSKAIKSLKLLNYKDIALINDLAEKIDLSFDRYLEQNKPYMSTDEIRSLSQSGFSIGAHSVDHPYYKEMNYDFNLDQTINSLNYVCDTFNLDYRAFAFPFSDNKMPRRFFEEILDQHCDLTFGTSGSRMDIFSNSIQRIPFEQGDLSAEHILKLYLSARLIKRLTGTYTIARNN</sequence>
<dbReference type="GO" id="GO:0016787">
    <property type="term" value="F:hydrolase activity"/>
    <property type="evidence" value="ECO:0007669"/>
    <property type="project" value="UniProtKB-KW"/>
</dbReference>
<dbReference type="RefSeq" id="WP_138721421.1">
    <property type="nucleotide sequence ID" value="NZ_SSHJ02000001.1"/>
</dbReference>
<dbReference type="Proteomes" id="UP001517247">
    <property type="component" value="Unassembled WGS sequence"/>
</dbReference>
<dbReference type="PANTHER" id="PTHR34216">
    <property type="match status" value="1"/>
</dbReference>
<organism evidence="4 5">
    <name type="scientific">Pedobacter ureilyticus</name>
    <dbReference type="NCBI Taxonomy" id="1393051"/>
    <lineage>
        <taxon>Bacteria</taxon>
        <taxon>Pseudomonadati</taxon>
        <taxon>Bacteroidota</taxon>
        <taxon>Sphingobacteriia</taxon>
        <taxon>Sphingobacteriales</taxon>
        <taxon>Sphingobacteriaceae</taxon>
        <taxon>Pedobacter</taxon>
    </lineage>
</organism>
<accession>A0ABW9J144</accession>
<dbReference type="Gene3D" id="3.20.20.370">
    <property type="entry name" value="Glycoside hydrolase/deacetylase"/>
    <property type="match status" value="1"/>
</dbReference>
<gene>
    <name evidence="4" type="ORF">E6A44_001610</name>
</gene>
<keyword evidence="2" id="KW-0732">Signal</keyword>
<evidence type="ECO:0000256" key="2">
    <source>
        <dbReference type="ARBA" id="ARBA00022729"/>
    </source>
</evidence>
<proteinExistence type="predicted"/>
<evidence type="ECO:0000259" key="3">
    <source>
        <dbReference type="Pfam" id="PF01522"/>
    </source>
</evidence>
<reference evidence="4 5" key="1">
    <citation type="submission" date="2024-12" db="EMBL/GenBank/DDBJ databases">
        <authorList>
            <person name="Hu S."/>
        </authorList>
    </citation>
    <scope>NUCLEOTIDE SEQUENCE [LARGE SCALE GENOMIC DNA]</scope>
    <source>
        <strain evidence="4 5">THG-T11</strain>
    </source>
</reference>
<comment type="subcellular location">
    <subcellularLocation>
        <location evidence="1">Secreted</location>
    </subcellularLocation>
</comment>
<name>A0ABW9J144_9SPHI</name>
<dbReference type="CDD" id="cd10918">
    <property type="entry name" value="CE4_NodB_like_5s_6s"/>
    <property type="match status" value="1"/>
</dbReference>
<keyword evidence="4" id="KW-0378">Hydrolase</keyword>
<dbReference type="InterPro" id="IPR002509">
    <property type="entry name" value="NODB_dom"/>
</dbReference>
<dbReference type="InterPro" id="IPR011330">
    <property type="entry name" value="Glyco_hydro/deAcase_b/a-brl"/>
</dbReference>
<dbReference type="Pfam" id="PF01522">
    <property type="entry name" value="Polysacc_deac_1"/>
    <property type="match status" value="1"/>
</dbReference>
<evidence type="ECO:0000256" key="1">
    <source>
        <dbReference type="ARBA" id="ARBA00004613"/>
    </source>
</evidence>
<comment type="caution">
    <text evidence="4">The sequence shown here is derived from an EMBL/GenBank/DDBJ whole genome shotgun (WGS) entry which is preliminary data.</text>
</comment>
<evidence type="ECO:0000313" key="5">
    <source>
        <dbReference type="Proteomes" id="UP001517247"/>
    </source>
</evidence>
<dbReference type="EC" id="3.-.-.-" evidence="4"/>